<comment type="subcellular location">
    <subcellularLocation>
        <location evidence="1">Cell envelope</location>
    </subcellularLocation>
</comment>
<sequence>MRTVQILNQIACICIIVLFISCNSSNSDDFFTYKVNRSPFTEKVQITGELEPIKTLTVYCPNLRSDAIISYLVPNGTVVKKGDIICKLQCYQLDNQYNIKQRELEIQNAELLKIQANQNLQLQLLQAQQQNIEASTAIKMLDTIQEKFISPAQKKLLKLELQKAQVELNQIKSKIGSLQKINKSEINSQRLKIKQAEMQLTSSKQLMDQLTIKASSDGIALRARRYGDGPFLVEGDAVWRRKPIVKISNNSEFLVKFKLPEGVYKAINKDNPITGVISSIPKSKLSGKISQKAPVGKPISKESKVKVFDVSATIDSINMTPKPGLTVICDVFTQKMDSALAVPLVAIHKSDSSQYVYTKRKNKFVKREIKISYKSASLAVIEAGIKEGDVISLHKPDNRSITSTEKL</sequence>
<dbReference type="Proteomes" id="UP000732105">
    <property type="component" value="Unassembled WGS sequence"/>
</dbReference>
<evidence type="ECO:0000256" key="3">
    <source>
        <dbReference type="SAM" id="Coils"/>
    </source>
</evidence>
<evidence type="ECO:0000313" key="4">
    <source>
        <dbReference type="EMBL" id="NOU60168.1"/>
    </source>
</evidence>
<dbReference type="InterPro" id="IPR050465">
    <property type="entry name" value="UPF0194_transport"/>
</dbReference>
<keyword evidence="2 3" id="KW-0175">Coiled coil</keyword>
<evidence type="ECO:0000256" key="1">
    <source>
        <dbReference type="ARBA" id="ARBA00004196"/>
    </source>
</evidence>
<keyword evidence="5" id="KW-1185">Reference proteome</keyword>
<dbReference type="Gene3D" id="2.40.420.20">
    <property type="match status" value="1"/>
</dbReference>
<gene>
    <name evidence="4" type="ORF">ELS83_10050</name>
</gene>
<evidence type="ECO:0000256" key="2">
    <source>
        <dbReference type="ARBA" id="ARBA00023054"/>
    </source>
</evidence>
<dbReference type="EMBL" id="RZNH01000014">
    <property type="protein sequence ID" value="NOU60168.1"/>
    <property type="molecule type" value="Genomic_DNA"/>
</dbReference>
<dbReference type="PROSITE" id="PS51257">
    <property type="entry name" value="PROKAR_LIPOPROTEIN"/>
    <property type="match status" value="1"/>
</dbReference>
<accession>A0ABX1WVN9</accession>
<proteinExistence type="predicted"/>
<dbReference type="PANTHER" id="PTHR32347:SF23">
    <property type="entry name" value="BLL5650 PROTEIN"/>
    <property type="match status" value="1"/>
</dbReference>
<evidence type="ECO:0000313" key="5">
    <source>
        <dbReference type="Proteomes" id="UP000732105"/>
    </source>
</evidence>
<reference evidence="4 5" key="1">
    <citation type="submission" date="2018-12" db="EMBL/GenBank/DDBJ databases">
        <title>Marinifilum JC070 sp. nov., a marine bacterium isolated from Yongle Blue Hole in the South China Sea.</title>
        <authorList>
            <person name="Fu T."/>
        </authorList>
    </citation>
    <scope>NUCLEOTIDE SEQUENCE [LARGE SCALE GENOMIC DNA]</scope>
    <source>
        <strain evidence="4 5">JC070</strain>
    </source>
</reference>
<dbReference type="Gene3D" id="2.40.30.170">
    <property type="match status" value="1"/>
</dbReference>
<protein>
    <recommendedName>
        <fullName evidence="6">RND efflux pump membrane fusion protein barrel-sandwich domain-containing protein</fullName>
    </recommendedName>
</protein>
<dbReference type="RefSeq" id="WP_171595451.1">
    <property type="nucleotide sequence ID" value="NZ_RZNH01000014.1"/>
</dbReference>
<feature type="coiled-coil region" evidence="3">
    <location>
        <begin position="99"/>
        <end position="213"/>
    </location>
</feature>
<comment type="caution">
    <text evidence="4">The sequence shown here is derived from an EMBL/GenBank/DDBJ whole genome shotgun (WGS) entry which is preliminary data.</text>
</comment>
<dbReference type="PANTHER" id="PTHR32347">
    <property type="entry name" value="EFFLUX SYSTEM COMPONENT YKNX-RELATED"/>
    <property type="match status" value="1"/>
</dbReference>
<evidence type="ECO:0008006" key="6">
    <source>
        <dbReference type="Google" id="ProtNLM"/>
    </source>
</evidence>
<name>A0ABX1WVN9_9BACT</name>
<organism evidence="4 5">
    <name type="scientific">Marinifilum caeruleilacunae</name>
    <dbReference type="NCBI Taxonomy" id="2499076"/>
    <lineage>
        <taxon>Bacteria</taxon>
        <taxon>Pseudomonadati</taxon>
        <taxon>Bacteroidota</taxon>
        <taxon>Bacteroidia</taxon>
        <taxon>Marinilabiliales</taxon>
        <taxon>Marinifilaceae</taxon>
    </lineage>
</organism>